<dbReference type="Gene3D" id="3.40.50.300">
    <property type="entry name" value="P-loop containing nucleotide triphosphate hydrolases"/>
    <property type="match status" value="1"/>
</dbReference>
<evidence type="ECO:0000256" key="6">
    <source>
        <dbReference type="PIRSR" id="PIRSR606689-1"/>
    </source>
</evidence>
<dbReference type="PANTHER" id="PTHR45909:SF1">
    <property type="entry name" value="ADP-RIBOSYLATION FACTOR-RELATED PROTEIN 1"/>
    <property type="match status" value="1"/>
</dbReference>
<dbReference type="FunFam" id="3.40.50.300:FF:001166">
    <property type="entry name" value="ADP-ribosylation factor D"/>
    <property type="match status" value="1"/>
</dbReference>
<feature type="binding site" evidence="7">
    <location>
        <position position="55"/>
    </location>
    <ligand>
        <name>Mg(2+)</name>
        <dbReference type="ChEBI" id="CHEBI:18420"/>
    </ligand>
</feature>
<keyword evidence="10" id="KW-1185">Reference proteome</keyword>
<dbReference type="SUPFAM" id="SSF52540">
    <property type="entry name" value="P-loop containing nucleoside triphosphate hydrolases"/>
    <property type="match status" value="1"/>
</dbReference>
<evidence type="ECO:0000256" key="4">
    <source>
        <dbReference type="ARBA" id="ARBA00022892"/>
    </source>
</evidence>
<dbReference type="GO" id="GO:0005794">
    <property type="term" value="C:Golgi apparatus"/>
    <property type="evidence" value="ECO:0007669"/>
    <property type="project" value="TreeGrafter"/>
</dbReference>
<dbReference type="GO" id="GO:0034067">
    <property type="term" value="P:protein localization to Golgi apparatus"/>
    <property type="evidence" value="ECO:0007669"/>
    <property type="project" value="TreeGrafter"/>
</dbReference>
<proteinExistence type="inferred from homology"/>
<evidence type="ECO:0000256" key="2">
    <source>
        <dbReference type="ARBA" id="ARBA00022707"/>
    </source>
</evidence>
<keyword evidence="2" id="KW-0449">Lipoprotein</keyword>
<keyword evidence="7" id="KW-0460">Magnesium</keyword>
<evidence type="ECO:0000256" key="5">
    <source>
        <dbReference type="ARBA" id="ARBA00023134"/>
    </source>
</evidence>
<dbReference type="InterPro" id="IPR027417">
    <property type="entry name" value="P-loop_NTPase"/>
</dbReference>
<keyword evidence="3 6" id="KW-0547">Nucleotide-binding</keyword>
<evidence type="ECO:0000313" key="9">
    <source>
        <dbReference type="EMBL" id="KAK9832245.1"/>
    </source>
</evidence>
<feature type="binding site" evidence="6">
    <location>
        <begin position="133"/>
        <end position="136"/>
    </location>
    <ligand>
        <name>GTP</name>
        <dbReference type="ChEBI" id="CHEBI:37565"/>
    </ligand>
</feature>
<protein>
    <recommendedName>
        <fullName evidence="11">ADP-ribosylation factor-related protein 1</fullName>
    </recommendedName>
</protein>
<evidence type="ECO:0000256" key="7">
    <source>
        <dbReference type="PIRSR" id="PIRSR606689-2"/>
    </source>
</evidence>
<dbReference type="GO" id="GO:0005525">
    <property type="term" value="F:GTP binding"/>
    <property type="evidence" value="ECO:0007669"/>
    <property type="project" value="UniProtKB-KW"/>
</dbReference>
<reference evidence="9 10" key="1">
    <citation type="journal article" date="2024" name="Nat. Commun.">
        <title>Phylogenomics reveals the evolutionary origins of lichenization in chlorophyte algae.</title>
        <authorList>
            <person name="Puginier C."/>
            <person name="Libourel C."/>
            <person name="Otte J."/>
            <person name="Skaloud P."/>
            <person name="Haon M."/>
            <person name="Grisel S."/>
            <person name="Petersen M."/>
            <person name="Berrin J.G."/>
            <person name="Delaux P.M."/>
            <person name="Dal Grande F."/>
            <person name="Keller J."/>
        </authorList>
    </citation>
    <scope>NUCLEOTIDE SEQUENCE [LARGE SCALE GENOMIC DNA]</scope>
    <source>
        <strain evidence="9 10">SAG 2145</strain>
    </source>
</reference>
<comment type="similarity">
    <text evidence="1 8">Belongs to the small GTPase superfamily. Arf family.</text>
</comment>
<evidence type="ECO:0008006" key="11">
    <source>
        <dbReference type="Google" id="ProtNLM"/>
    </source>
</evidence>
<dbReference type="SMART" id="SM00178">
    <property type="entry name" value="SAR"/>
    <property type="match status" value="1"/>
</dbReference>
<dbReference type="GO" id="GO:0046872">
    <property type="term" value="F:metal ion binding"/>
    <property type="evidence" value="ECO:0007669"/>
    <property type="project" value="UniProtKB-KW"/>
</dbReference>
<keyword evidence="4" id="KW-0813">Transport</keyword>
<dbReference type="AlphaFoldDB" id="A0AAW1RDT7"/>
<dbReference type="InterPro" id="IPR005225">
    <property type="entry name" value="Small_GTP-bd"/>
</dbReference>
<dbReference type="InterPro" id="IPR024156">
    <property type="entry name" value="Small_GTPase_ARF"/>
</dbReference>
<evidence type="ECO:0000313" key="10">
    <source>
        <dbReference type="Proteomes" id="UP001438707"/>
    </source>
</evidence>
<organism evidence="9 10">
    <name type="scientific">Apatococcus lobatus</name>
    <dbReference type="NCBI Taxonomy" id="904363"/>
    <lineage>
        <taxon>Eukaryota</taxon>
        <taxon>Viridiplantae</taxon>
        <taxon>Chlorophyta</taxon>
        <taxon>core chlorophytes</taxon>
        <taxon>Trebouxiophyceae</taxon>
        <taxon>Chlorellales</taxon>
        <taxon>Chlorellaceae</taxon>
        <taxon>Apatococcus</taxon>
    </lineage>
</organism>
<gene>
    <name evidence="9" type="ORF">WJX74_004079</name>
</gene>
<dbReference type="GO" id="GO:0006886">
    <property type="term" value="P:intracellular protein transport"/>
    <property type="evidence" value="ECO:0007669"/>
    <property type="project" value="TreeGrafter"/>
</dbReference>
<dbReference type="NCBIfam" id="TIGR00231">
    <property type="entry name" value="small_GTP"/>
    <property type="match status" value="1"/>
</dbReference>
<keyword evidence="7" id="KW-0479">Metal-binding</keyword>
<name>A0AAW1RDT7_9CHLO</name>
<evidence type="ECO:0000256" key="3">
    <source>
        <dbReference type="ARBA" id="ARBA00022741"/>
    </source>
</evidence>
<dbReference type="PANTHER" id="PTHR45909">
    <property type="entry name" value="ADP-RIBOSYLATION FACTOR-RELATED PROTEIN 1"/>
    <property type="match status" value="1"/>
</dbReference>
<comment type="caution">
    <text evidence="9">The sequence shown here is derived from an EMBL/GenBank/DDBJ whole genome shotgun (WGS) entry which is preliminary data.</text>
</comment>
<dbReference type="PRINTS" id="PR00328">
    <property type="entry name" value="SAR1GTPBP"/>
</dbReference>
<dbReference type="SMART" id="SM00177">
    <property type="entry name" value="ARF"/>
    <property type="match status" value="1"/>
</dbReference>
<evidence type="ECO:0000256" key="8">
    <source>
        <dbReference type="RuleBase" id="RU003925"/>
    </source>
</evidence>
<accession>A0AAW1RDT7</accession>
<sequence length="199" mass="22207">MFSLLYGFWEYIFRKEEFRILVVGIDKAGKTTLLEKLKSLYSGLPGLDPDKILPTVGLNVGRVEAHNSLLVFWDLGGQAGLRPIWDKYYSDSHGLVFTVDSSQPERFAEAKDALERALGSRDLFGAPILVLANKQDVPIAATKAEITEYLGLGIFDTRPWRVQPTCAMTGAGIKEGVDWLLTEIKKSQRALLLRQATYT</sequence>
<keyword evidence="4" id="KW-0931">ER-Golgi transport</keyword>
<feature type="binding site" evidence="6">
    <location>
        <begin position="24"/>
        <end position="31"/>
    </location>
    <ligand>
        <name>GTP</name>
        <dbReference type="ChEBI" id="CHEBI:37565"/>
    </ligand>
</feature>
<evidence type="ECO:0000256" key="1">
    <source>
        <dbReference type="ARBA" id="ARBA00010290"/>
    </source>
</evidence>
<feature type="binding site" evidence="7">
    <location>
        <position position="31"/>
    </location>
    <ligand>
        <name>Mg(2+)</name>
        <dbReference type="ChEBI" id="CHEBI:18420"/>
    </ligand>
</feature>
<keyword evidence="2" id="KW-0519">Myristate</keyword>
<dbReference type="InterPro" id="IPR006689">
    <property type="entry name" value="Small_GTPase_ARF/SAR"/>
</dbReference>
<dbReference type="Pfam" id="PF00025">
    <property type="entry name" value="Arf"/>
    <property type="match status" value="1"/>
</dbReference>
<feature type="binding site" evidence="6">
    <location>
        <position position="77"/>
    </location>
    <ligand>
        <name>GTP</name>
        <dbReference type="ChEBI" id="CHEBI:37565"/>
    </ligand>
</feature>
<dbReference type="GO" id="GO:0003924">
    <property type="term" value="F:GTPase activity"/>
    <property type="evidence" value="ECO:0007669"/>
    <property type="project" value="InterPro"/>
</dbReference>
<dbReference type="EMBL" id="JALJOS010000012">
    <property type="protein sequence ID" value="KAK9832245.1"/>
    <property type="molecule type" value="Genomic_DNA"/>
</dbReference>
<keyword evidence="5 6" id="KW-0342">GTP-binding</keyword>
<dbReference type="PROSITE" id="PS51417">
    <property type="entry name" value="ARF"/>
    <property type="match status" value="1"/>
</dbReference>
<dbReference type="GO" id="GO:0043001">
    <property type="term" value="P:Golgi to plasma membrane protein transport"/>
    <property type="evidence" value="ECO:0007669"/>
    <property type="project" value="TreeGrafter"/>
</dbReference>
<dbReference type="Proteomes" id="UP001438707">
    <property type="component" value="Unassembled WGS sequence"/>
</dbReference>